<feature type="region of interest" description="Disordered" evidence="1">
    <location>
        <begin position="68"/>
        <end position="112"/>
    </location>
</feature>
<feature type="region of interest" description="Disordered" evidence="1">
    <location>
        <begin position="541"/>
        <end position="560"/>
    </location>
</feature>
<sequence>MATQGNDKHQNNHRDNGIMDSIAALRSVLMLDTPIRDALAVGNTDNNNYKRQEAQKLCFSPASMTQATTPASRHTHMNTPMSRIKTSAKKRSSSSPFFKTPTRLSRSPEVQQSATKVLEKKIRLLEMSHAELEERLKGEIDQRKALKTAYEKLSEVQTKQSSQLERITASRDKFRNESASLKETLETERSNHARTISFLQSTTSDAIQAERLREKESFKTESDRLKKRLERSEDRYAKSELLVKELTKEVEHLNEDLKKLRQAHELAMQQKKERHAKEVATLKNKIEQTESGLVEQVNKERKSAEANYEKLQRAQKLRTKLREEYLLEKDKMKDKMSELQESLKKAIDGRKESEQKVEKLSAELDSAKEKPVNDSSKLSSAGDQPESAKEPQEVQTENQALQQQLKDIREHRNQLQNELEETRMELDGLKQNLEEAERIEVQNEQLQQQLQVYKSDARTKDEMLRNMEVEVKKVENGNRNSGTFHKLQLELSKLKEELADSKEKLSKSRLSNLNRLVQVATHRERVRDLEGDLEELEEKLNEENSVIDITDDRKRDNDDEVIPRKRLKTKGDDEEEGEAEVEIVL</sequence>
<feature type="compositionally biased region" description="Basic and acidic residues" evidence="1">
    <location>
        <begin position="346"/>
        <end position="372"/>
    </location>
</feature>
<feature type="compositionally biased region" description="Polar residues" evidence="1">
    <location>
        <begin position="93"/>
        <end position="112"/>
    </location>
</feature>
<evidence type="ECO:0000313" key="2">
    <source>
        <dbReference type="EMBL" id="CAD8730058.1"/>
    </source>
</evidence>
<reference evidence="2" key="1">
    <citation type="submission" date="2021-01" db="EMBL/GenBank/DDBJ databases">
        <authorList>
            <person name="Corre E."/>
            <person name="Pelletier E."/>
            <person name="Niang G."/>
            <person name="Scheremetjew M."/>
            <person name="Finn R."/>
            <person name="Kale V."/>
            <person name="Holt S."/>
            <person name="Cochrane G."/>
            <person name="Meng A."/>
            <person name="Brown T."/>
            <person name="Cohen L."/>
        </authorList>
    </citation>
    <scope>NUCLEOTIDE SEQUENCE</scope>
    <source>
        <strain evidence="2">B596</strain>
    </source>
</reference>
<dbReference type="EMBL" id="HBFG01002056">
    <property type="protein sequence ID" value="CAD8730058.1"/>
    <property type="molecule type" value="Transcribed_RNA"/>
</dbReference>
<feature type="region of interest" description="Disordered" evidence="1">
    <location>
        <begin position="346"/>
        <end position="401"/>
    </location>
</feature>
<dbReference type="AlphaFoldDB" id="A0A7S0XKL9"/>
<feature type="compositionally biased region" description="Basic and acidic residues" evidence="1">
    <location>
        <begin position="550"/>
        <end position="560"/>
    </location>
</feature>
<evidence type="ECO:0000256" key="1">
    <source>
        <dbReference type="SAM" id="MobiDB-lite"/>
    </source>
</evidence>
<protein>
    <submittedName>
        <fullName evidence="2">Uncharacterized protein</fullName>
    </submittedName>
</protein>
<feature type="compositionally biased region" description="Polar residues" evidence="1">
    <location>
        <begin position="68"/>
        <end position="85"/>
    </location>
</feature>
<gene>
    <name evidence="2" type="ORF">PDEL0327_LOCUS1551</name>
</gene>
<feature type="region of interest" description="Disordered" evidence="1">
    <location>
        <begin position="162"/>
        <end position="188"/>
    </location>
</feature>
<accession>A0A7S0XKL9</accession>
<feature type="region of interest" description="Disordered" evidence="1">
    <location>
        <begin position="565"/>
        <end position="585"/>
    </location>
</feature>
<organism evidence="2">
    <name type="scientific">Pseudo-nitzschia delicatissima</name>
    <dbReference type="NCBI Taxonomy" id="44447"/>
    <lineage>
        <taxon>Eukaryota</taxon>
        <taxon>Sar</taxon>
        <taxon>Stramenopiles</taxon>
        <taxon>Ochrophyta</taxon>
        <taxon>Bacillariophyta</taxon>
        <taxon>Bacillariophyceae</taxon>
        <taxon>Bacillariophycidae</taxon>
        <taxon>Bacillariales</taxon>
        <taxon>Bacillariaceae</taxon>
        <taxon>Pseudo-nitzschia</taxon>
    </lineage>
</organism>
<feature type="compositionally biased region" description="Polar residues" evidence="1">
    <location>
        <begin position="373"/>
        <end position="382"/>
    </location>
</feature>
<feature type="compositionally biased region" description="Acidic residues" evidence="1">
    <location>
        <begin position="572"/>
        <end position="585"/>
    </location>
</feature>
<name>A0A7S0XKL9_9STRA</name>
<proteinExistence type="predicted"/>